<dbReference type="RefSeq" id="WP_169101622.1">
    <property type="nucleotide sequence ID" value="NZ_JABBVZ010000074.1"/>
</dbReference>
<dbReference type="NCBIfam" id="TIGR00696">
    <property type="entry name" value="wecG_tagA_cpsF"/>
    <property type="match status" value="1"/>
</dbReference>
<proteinExistence type="predicted"/>
<dbReference type="Proteomes" id="UP000533476">
    <property type="component" value="Unassembled WGS sequence"/>
</dbReference>
<reference evidence="3 4" key="1">
    <citation type="submission" date="2020-04" db="EMBL/GenBank/DDBJ databases">
        <authorList>
            <person name="Zhang R."/>
            <person name="Schippers A."/>
        </authorList>
    </citation>
    <scope>NUCLEOTIDE SEQUENCE [LARGE SCALE GENOMIC DNA]</scope>
    <source>
        <strain evidence="3 4">DSM 109850</strain>
    </source>
</reference>
<keyword evidence="4" id="KW-1185">Reference proteome</keyword>
<protein>
    <submittedName>
        <fullName evidence="3">WecB/TagA/CpsF family glycosyltransferase</fullName>
    </submittedName>
</protein>
<evidence type="ECO:0000256" key="1">
    <source>
        <dbReference type="ARBA" id="ARBA00022676"/>
    </source>
</evidence>
<gene>
    <name evidence="3" type="ORF">HIJ39_16520</name>
</gene>
<dbReference type="PANTHER" id="PTHR34136">
    <property type="match status" value="1"/>
</dbReference>
<evidence type="ECO:0000256" key="2">
    <source>
        <dbReference type="ARBA" id="ARBA00022679"/>
    </source>
</evidence>
<dbReference type="PANTHER" id="PTHR34136:SF1">
    <property type="entry name" value="UDP-N-ACETYL-D-MANNOSAMINURONIC ACID TRANSFERASE"/>
    <property type="match status" value="1"/>
</dbReference>
<dbReference type="EMBL" id="JABBVZ010000074">
    <property type="protein sequence ID" value="NMP23939.1"/>
    <property type="molecule type" value="Genomic_DNA"/>
</dbReference>
<keyword evidence="2 3" id="KW-0808">Transferase</keyword>
<dbReference type="AlphaFoldDB" id="A0A7Y0L604"/>
<dbReference type="CDD" id="cd06533">
    <property type="entry name" value="Glyco_transf_WecG_TagA"/>
    <property type="match status" value="1"/>
</dbReference>
<keyword evidence="1" id="KW-0328">Glycosyltransferase</keyword>
<comment type="caution">
    <text evidence="3">The sequence shown here is derived from an EMBL/GenBank/DDBJ whole genome shotgun (WGS) entry which is preliminary data.</text>
</comment>
<evidence type="ECO:0000313" key="3">
    <source>
        <dbReference type="EMBL" id="NMP23939.1"/>
    </source>
</evidence>
<evidence type="ECO:0000313" key="4">
    <source>
        <dbReference type="Proteomes" id="UP000533476"/>
    </source>
</evidence>
<sequence>MRILIDEHDWETQMALLMGLRRGYVCFPSAHLMMEAARNPAVKDALLNAALIGLDGQPVAWIARHKYNLAVSRLPGPDAMDSVLRLLSKRGGGRVGLFGSEQSVLRELTRIVTTRYGGVEVAGSIDPGRVPLGKKSDSTVIDIINSWQADMVFVSLGAPKQELWMNIHRDLIGCPLIGVGAAFGFISGRERRAPRVVGRLGFEWIWRFVQDPARMGPRYLRSLSWILAESFSSKQENPIFTSGNNMLRDETMAT</sequence>
<organism evidence="3 4">
    <name type="scientific">Sulfobacillus harzensis</name>
    <dbReference type="NCBI Taxonomy" id="2729629"/>
    <lineage>
        <taxon>Bacteria</taxon>
        <taxon>Bacillati</taxon>
        <taxon>Bacillota</taxon>
        <taxon>Clostridia</taxon>
        <taxon>Eubacteriales</taxon>
        <taxon>Clostridiales Family XVII. Incertae Sedis</taxon>
        <taxon>Sulfobacillus</taxon>
    </lineage>
</organism>
<dbReference type="Pfam" id="PF03808">
    <property type="entry name" value="Glyco_tran_WecG"/>
    <property type="match status" value="1"/>
</dbReference>
<dbReference type="GO" id="GO:0016758">
    <property type="term" value="F:hexosyltransferase activity"/>
    <property type="evidence" value="ECO:0007669"/>
    <property type="project" value="TreeGrafter"/>
</dbReference>
<name>A0A7Y0L604_9FIRM</name>
<dbReference type="InterPro" id="IPR004629">
    <property type="entry name" value="WecG_TagA_CpsF"/>
</dbReference>
<accession>A0A7Y0L604</accession>